<dbReference type="Proteomes" id="UP001048976">
    <property type="component" value="Unassembled WGS sequence"/>
</dbReference>
<dbReference type="RefSeq" id="WP_169377995.1">
    <property type="nucleotide sequence ID" value="NZ_JAHSTY010000001.1"/>
</dbReference>
<accession>A0ABS6NXI0</accession>
<name>A0ABS6NXI0_9PSED</name>
<sequence>MIVGFLSYAFFRYQPKVPERPVPSVEECKMGWDALLGIITTMIPILDAKRAREQEHVERVLNALGTAYFATETYFANLESGSPSSRADQLALAEKWDHVANVIRRYDQNLASRFSIKSRFWSEGGTWDRRQIQQANIGLEKIRMDARSMLLLKQYAKPARP</sequence>
<protein>
    <submittedName>
        <fullName evidence="1">Uncharacterized protein</fullName>
    </submittedName>
</protein>
<dbReference type="EMBL" id="JAHSTY010000001">
    <property type="protein sequence ID" value="MBV4452924.1"/>
    <property type="molecule type" value="Genomic_DNA"/>
</dbReference>
<organism evidence="1 2">
    <name type="scientific">Pseudomonas azadiae</name>
    <dbReference type="NCBI Taxonomy" id="2843612"/>
    <lineage>
        <taxon>Bacteria</taxon>
        <taxon>Pseudomonadati</taxon>
        <taxon>Pseudomonadota</taxon>
        <taxon>Gammaproteobacteria</taxon>
        <taxon>Pseudomonadales</taxon>
        <taxon>Pseudomonadaceae</taxon>
        <taxon>Pseudomonas</taxon>
    </lineage>
</organism>
<comment type="caution">
    <text evidence="1">The sequence shown here is derived from an EMBL/GenBank/DDBJ whole genome shotgun (WGS) entry which is preliminary data.</text>
</comment>
<keyword evidence="2" id="KW-1185">Reference proteome</keyword>
<gene>
    <name evidence="1" type="ORF">KVG91_09975</name>
</gene>
<proteinExistence type="predicted"/>
<evidence type="ECO:0000313" key="1">
    <source>
        <dbReference type="EMBL" id="MBV4452924.1"/>
    </source>
</evidence>
<reference evidence="1" key="1">
    <citation type="submission" date="2021-06" db="EMBL/GenBank/DDBJ databases">
        <title>Updating the genus Pseudomonas: Description of 43 new species and partition of the Pseudomonas putida group.</title>
        <authorList>
            <person name="Girard L."/>
            <person name="Lood C."/>
            <person name="Vandamme P."/>
            <person name="Rokni-Zadeh H."/>
            <person name="Van Noort V."/>
            <person name="Hofte M."/>
            <person name="Lavigne R."/>
            <person name="De Mot R."/>
        </authorList>
    </citation>
    <scope>NUCLEOTIDE SEQUENCE</scope>
    <source>
        <strain evidence="1">SWRI103</strain>
    </source>
</reference>
<evidence type="ECO:0000313" key="2">
    <source>
        <dbReference type="Proteomes" id="UP001048976"/>
    </source>
</evidence>